<evidence type="ECO:0000256" key="2">
    <source>
        <dbReference type="ARBA" id="ARBA00023004"/>
    </source>
</evidence>
<comment type="similarity">
    <text evidence="1 3">Belongs to the polypeptide deformylase family.</text>
</comment>
<keyword evidence="3" id="KW-0648">Protein biosynthesis</keyword>
<name>A0A267MJ21_9FIRM</name>
<sequence length="146" mass="16117">MAIRNILKDGDPTLRKKSRVVQKIGEREITLIEDMIDTMYNANGVGLAAPQVGVLKRIIVIDIGDGLIELINPEIIHSEEEQIDQEGCLSVPGVTGEVSRPKKVVARGLNRKGELIEVEGEDLMARAICHEIDHLEGILFTDKVIK</sequence>
<dbReference type="RefSeq" id="WP_095134219.1">
    <property type="nucleotide sequence ID" value="NZ_NIBG01000011.1"/>
</dbReference>
<dbReference type="GO" id="GO:0006412">
    <property type="term" value="P:translation"/>
    <property type="evidence" value="ECO:0007669"/>
    <property type="project" value="UniProtKB-UniRule"/>
</dbReference>
<evidence type="ECO:0000313" key="4">
    <source>
        <dbReference type="EMBL" id="PAB58865.1"/>
    </source>
</evidence>
<dbReference type="EC" id="3.5.1.88" evidence="3"/>
<proteinExistence type="inferred from homology"/>
<feature type="binding site" evidence="3">
    <location>
        <position position="88"/>
    </location>
    <ligand>
        <name>Fe cation</name>
        <dbReference type="ChEBI" id="CHEBI:24875"/>
    </ligand>
</feature>
<evidence type="ECO:0000256" key="1">
    <source>
        <dbReference type="ARBA" id="ARBA00010759"/>
    </source>
</evidence>
<keyword evidence="3" id="KW-0479">Metal-binding</keyword>
<feature type="active site" evidence="3">
    <location>
        <position position="131"/>
    </location>
</feature>
<keyword evidence="2 3" id="KW-0408">Iron</keyword>
<dbReference type="CDD" id="cd00487">
    <property type="entry name" value="Pep_deformylase"/>
    <property type="match status" value="1"/>
</dbReference>
<dbReference type="PRINTS" id="PR01576">
    <property type="entry name" value="PDEFORMYLASE"/>
</dbReference>
<keyword evidence="3" id="KW-0378">Hydrolase</keyword>
<dbReference type="NCBIfam" id="NF001159">
    <property type="entry name" value="PRK00150.1-3"/>
    <property type="match status" value="1"/>
</dbReference>
<comment type="catalytic activity">
    <reaction evidence="3">
        <text>N-terminal N-formyl-L-methionyl-[peptide] + H2O = N-terminal L-methionyl-[peptide] + formate</text>
        <dbReference type="Rhea" id="RHEA:24420"/>
        <dbReference type="Rhea" id="RHEA-COMP:10639"/>
        <dbReference type="Rhea" id="RHEA-COMP:10640"/>
        <dbReference type="ChEBI" id="CHEBI:15377"/>
        <dbReference type="ChEBI" id="CHEBI:15740"/>
        <dbReference type="ChEBI" id="CHEBI:49298"/>
        <dbReference type="ChEBI" id="CHEBI:64731"/>
        <dbReference type="EC" id="3.5.1.88"/>
    </reaction>
</comment>
<comment type="caution">
    <text evidence="4">The sequence shown here is derived from an EMBL/GenBank/DDBJ whole genome shotgun (WGS) entry which is preliminary data.</text>
</comment>
<dbReference type="EMBL" id="NIBG01000011">
    <property type="protein sequence ID" value="PAB58865.1"/>
    <property type="molecule type" value="Genomic_DNA"/>
</dbReference>
<gene>
    <name evidence="3 4" type="primary">def</name>
    <name evidence="4" type="ORF">CCE28_13310</name>
</gene>
<comment type="function">
    <text evidence="3">Removes the formyl group from the N-terminal Met of newly synthesized proteins. Requires at least a dipeptide for an efficient rate of reaction. N-terminal L-methionine is a prerequisite for activity but the enzyme has broad specificity at other positions.</text>
</comment>
<dbReference type="PANTHER" id="PTHR10458:SF22">
    <property type="entry name" value="PEPTIDE DEFORMYLASE"/>
    <property type="match status" value="1"/>
</dbReference>
<dbReference type="SUPFAM" id="SSF56420">
    <property type="entry name" value="Peptide deformylase"/>
    <property type="match status" value="1"/>
</dbReference>
<dbReference type="NCBIfam" id="TIGR00079">
    <property type="entry name" value="pept_deformyl"/>
    <property type="match status" value="1"/>
</dbReference>
<dbReference type="OrthoDB" id="9784988at2"/>
<dbReference type="PANTHER" id="PTHR10458">
    <property type="entry name" value="PEPTIDE DEFORMYLASE"/>
    <property type="match status" value="1"/>
</dbReference>
<dbReference type="PIRSF" id="PIRSF004749">
    <property type="entry name" value="Pep_def"/>
    <property type="match status" value="1"/>
</dbReference>
<feature type="binding site" evidence="3">
    <location>
        <position position="130"/>
    </location>
    <ligand>
        <name>Fe cation</name>
        <dbReference type="ChEBI" id="CHEBI:24875"/>
    </ligand>
</feature>
<dbReference type="InterPro" id="IPR036821">
    <property type="entry name" value="Peptide_deformylase_sf"/>
</dbReference>
<evidence type="ECO:0000313" key="5">
    <source>
        <dbReference type="Proteomes" id="UP000216024"/>
    </source>
</evidence>
<dbReference type="GO" id="GO:0042586">
    <property type="term" value="F:peptide deformylase activity"/>
    <property type="evidence" value="ECO:0007669"/>
    <property type="project" value="UniProtKB-UniRule"/>
</dbReference>
<dbReference type="HAMAP" id="MF_00163">
    <property type="entry name" value="Pep_deformylase"/>
    <property type="match status" value="1"/>
</dbReference>
<organism evidence="4 5">
    <name type="scientific">Anaeromicrobium sediminis</name>
    <dbReference type="NCBI Taxonomy" id="1478221"/>
    <lineage>
        <taxon>Bacteria</taxon>
        <taxon>Bacillati</taxon>
        <taxon>Bacillota</taxon>
        <taxon>Clostridia</taxon>
        <taxon>Peptostreptococcales</taxon>
        <taxon>Thermotaleaceae</taxon>
        <taxon>Anaeromicrobium</taxon>
    </lineage>
</organism>
<dbReference type="Gene3D" id="3.90.45.10">
    <property type="entry name" value="Peptide deformylase"/>
    <property type="match status" value="1"/>
</dbReference>
<dbReference type="GO" id="GO:0046872">
    <property type="term" value="F:metal ion binding"/>
    <property type="evidence" value="ECO:0007669"/>
    <property type="project" value="UniProtKB-KW"/>
</dbReference>
<accession>A0A267MJ21</accession>
<dbReference type="Pfam" id="PF01327">
    <property type="entry name" value="Pep_deformylase"/>
    <property type="match status" value="1"/>
</dbReference>
<dbReference type="InterPro" id="IPR023635">
    <property type="entry name" value="Peptide_deformylase"/>
</dbReference>
<feature type="binding site" evidence="3">
    <location>
        <position position="134"/>
    </location>
    <ligand>
        <name>Fe cation</name>
        <dbReference type="ChEBI" id="CHEBI:24875"/>
    </ligand>
</feature>
<reference evidence="4 5" key="1">
    <citation type="submission" date="2017-06" db="EMBL/GenBank/DDBJ databases">
        <title>Draft genome sequence of anaerobic fermentative bacterium Anaeromicrobium sediminis DY2726D isolated from West Pacific Ocean sediments.</title>
        <authorList>
            <person name="Zeng X."/>
        </authorList>
    </citation>
    <scope>NUCLEOTIDE SEQUENCE [LARGE SCALE GENOMIC DNA]</scope>
    <source>
        <strain evidence="4 5">DY2726D</strain>
    </source>
</reference>
<dbReference type="Proteomes" id="UP000216024">
    <property type="component" value="Unassembled WGS sequence"/>
</dbReference>
<dbReference type="AlphaFoldDB" id="A0A267MJ21"/>
<comment type="cofactor">
    <cofactor evidence="3">
        <name>Fe(2+)</name>
        <dbReference type="ChEBI" id="CHEBI:29033"/>
    </cofactor>
    <text evidence="3">Binds 1 Fe(2+) ion.</text>
</comment>
<evidence type="ECO:0000256" key="3">
    <source>
        <dbReference type="HAMAP-Rule" id="MF_00163"/>
    </source>
</evidence>
<keyword evidence="5" id="KW-1185">Reference proteome</keyword>
<protein>
    <recommendedName>
        <fullName evidence="3">Peptide deformylase</fullName>
        <shortName evidence="3">PDF</shortName>
        <ecNumber evidence="3">3.5.1.88</ecNumber>
    </recommendedName>
    <alternativeName>
        <fullName evidence="3">Polypeptide deformylase</fullName>
    </alternativeName>
</protein>